<protein>
    <recommendedName>
        <fullName evidence="3">Coenzyme Q-binding protein COQ10 START domain-containing protein</fullName>
    </recommendedName>
</protein>
<reference evidence="1 2" key="1">
    <citation type="submission" date="2016-12" db="EMBL/GenBank/DDBJ databases">
        <title>The new phylogeny of genus Mycobacterium.</title>
        <authorList>
            <person name="Tortoli E."/>
            <person name="Trovato A."/>
            <person name="Cirillo D.M."/>
        </authorList>
    </citation>
    <scope>NUCLEOTIDE SEQUENCE [LARGE SCALE GENOMIC DNA]</scope>
    <source>
        <strain evidence="1 2">DSM 45069</strain>
    </source>
</reference>
<accession>A0A1W9ZGY5</accession>
<dbReference type="SUPFAM" id="SSF55961">
    <property type="entry name" value="Bet v1-like"/>
    <property type="match status" value="1"/>
</dbReference>
<organism evidence="1 2">
    <name type="scientific">Mycobacterium arosiense ATCC BAA-1401 = DSM 45069</name>
    <dbReference type="NCBI Taxonomy" id="1265311"/>
    <lineage>
        <taxon>Bacteria</taxon>
        <taxon>Bacillati</taxon>
        <taxon>Actinomycetota</taxon>
        <taxon>Actinomycetes</taxon>
        <taxon>Mycobacteriales</taxon>
        <taxon>Mycobacteriaceae</taxon>
        <taxon>Mycobacterium</taxon>
        <taxon>Mycobacterium avium complex (MAC)</taxon>
    </lineage>
</organism>
<proteinExistence type="predicted"/>
<dbReference type="Gene3D" id="3.30.530.20">
    <property type="match status" value="1"/>
</dbReference>
<evidence type="ECO:0000313" key="2">
    <source>
        <dbReference type="Proteomes" id="UP000192707"/>
    </source>
</evidence>
<dbReference type="EMBL" id="MVHG01000027">
    <property type="protein sequence ID" value="ORA14830.1"/>
    <property type="molecule type" value="Genomic_DNA"/>
</dbReference>
<dbReference type="AlphaFoldDB" id="A0A1W9ZGY5"/>
<evidence type="ECO:0000313" key="1">
    <source>
        <dbReference type="EMBL" id="ORA14830.1"/>
    </source>
</evidence>
<comment type="caution">
    <text evidence="1">The sequence shown here is derived from an EMBL/GenBank/DDBJ whole genome shotgun (WGS) entry which is preliminary data.</text>
</comment>
<dbReference type="InterPro" id="IPR023393">
    <property type="entry name" value="START-like_dom_sf"/>
</dbReference>
<name>A0A1W9ZGY5_MYCAI</name>
<keyword evidence="2" id="KW-1185">Reference proteome</keyword>
<sequence>MNVWLLTSPQLHTRKVAGSIPAGTTHHRRPAVARTLAAGPDAESHGAKTAGAIAGSRPLSHHDCMSKVTLTTELPIPVETASALARKPELMRHVLSPVLRVYRLDVPDRIEAGTQGSARFWLFGVIPAWTHHLTIKRLEPTEIYTNEHGGPVRTWNHRLTFEPIDERSCRYTDEIETDDGLPGLLTRAFVRVMFRHRHRRWRNLARILH</sequence>
<evidence type="ECO:0008006" key="3">
    <source>
        <dbReference type="Google" id="ProtNLM"/>
    </source>
</evidence>
<dbReference type="Proteomes" id="UP000192707">
    <property type="component" value="Unassembled WGS sequence"/>
</dbReference>
<gene>
    <name evidence="1" type="ORF">BST14_13105</name>
</gene>